<dbReference type="SUPFAM" id="SSF64182">
    <property type="entry name" value="DHH phosphoesterases"/>
    <property type="match status" value="1"/>
</dbReference>
<organism evidence="9 10">
    <name type="scientific">Streptococcus panodentis</name>
    <dbReference type="NCBI Taxonomy" id="1581472"/>
    <lineage>
        <taxon>Bacteria</taxon>
        <taxon>Bacillati</taxon>
        <taxon>Bacillota</taxon>
        <taxon>Bacilli</taxon>
        <taxon>Lactobacillales</taxon>
        <taxon>Streptococcaceae</taxon>
        <taxon>Streptococcus</taxon>
    </lineage>
</organism>
<comment type="similarity">
    <text evidence="6">Belongs to the GdpP/PdeA phosphodiesterase family.</text>
</comment>
<dbReference type="Pfam" id="PF02272">
    <property type="entry name" value="DHHA1"/>
    <property type="match status" value="1"/>
</dbReference>
<dbReference type="Pfam" id="PF01368">
    <property type="entry name" value="DHH"/>
    <property type="match status" value="1"/>
</dbReference>
<dbReference type="Proteomes" id="UP001519349">
    <property type="component" value="Unassembled WGS sequence"/>
</dbReference>
<proteinExistence type="inferred from homology"/>
<protein>
    <recommendedName>
        <fullName evidence="6">Cyclic-di-AMP phosphodiesterase</fullName>
        <ecNumber evidence="6">3.1.4.-</ecNumber>
    </recommendedName>
</protein>
<comment type="function">
    <text evidence="6">Has phosphodiesterase (PDE) activity against cyclic-di-AMP (c-di-AMP).</text>
</comment>
<evidence type="ECO:0000256" key="2">
    <source>
        <dbReference type="ARBA" id="ARBA00022475"/>
    </source>
</evidence>
<dbReference type="PROSITE" id="PS50887">
    <property type="entry name" value="GGDEF"/>
    <property type="match status" value="1"/>
</dbReference>
<keyword evidence="4 7" id="KW-1133">Transmembrane helix</keyword>
<evidence type="ECO:0000313" key="10">
    <source>
        <dbReference type="Proteomes" id="UP001519349"/>
    </source>
</evidence>
<name>A0ABS5AUL1_9STRE</name>
<evidence type="ECO:0000256" key="7">
    <source>
        <dbReference type="SAM" id="Phobius"/>
    </source>
</evidence>
<feature type="transmembrane region" description="Helical" evidence="7">
    <location>
        <begin position="21"/>
        <end position="39"/>
    </location>
</feature>
<dbReference type="InterPro" id="IPR049553">
    <property type="entry name" value="GdpP-like_PAS"/>
</dbReference>
<comment type="caution">
    <text evidence="9">The sequence shown here is derived from an EMBL/GenBank/DDBJ whole genome shotgun (WGS) entry which is preliminary data.</text>
</comment>
<reference evidence="9 10" key="1">
    <citation type="submission" date="2018-05" db="EMBL/GenBank/DDBJ databases">
        <title>Draft genome sequence of Streptococcus panodentis CCUG 70867T.</title>
        <authorList>
            <person name="Salva-Serra F."/>
            <person name="Mendez V."/>
            <person name="Jaen-Luchoro D."/>
            <person name="Gonzales-Siles L."/>
            <person name="Karlsson R."/>
            <person name="Engstrom-Jakobsson H."/>
            <person name="Busquets A."/>
            <person name="Gomila M."/>
            <person name="Pineiro-Iglesias B."/>
            <person name="Bennasar-Figueras A."/>
            <person name="Seeger M."/>
            <person name="Moore E."/>
        </authorList>
    </citation>
    <scope>NUCLEOTIDE SEQUENCE [LARGE SCALE GENOMIC DNA]</scope>
    <source>
        <strain evidence="9 10">CCUG 70867</strain>
    </source>
</reference>
<dbReference type="InterPro" id="IPR003156">
    <property type="entry name" value="DHHA1_dom"/>
</dbReference>
<dbReference type="InterPro" id="IPR000160">
    <property type="entry name" value="GGDEF_dom"/>
</dbReference>
<dbReference type="PANTHER" id="PTHR47618">
    <property type="entry name" value="BIFUNCTIONAL OLIGORIBONUCLEASE AND PAP PHOSPHATASE NRNA"/>
    <property type="match status" value="1"/>
</dbReference>
<evidence type="ECO:0000259" key="8">
    <source>
        <dbReference type="PROSITE" id="PS50887"/>
    </source>
</evidence>
<evidence type="ECO:0000256" key="4">
    <source>
        <dbReference type="ARBA" id="ARBA00022989"/>
    </source>
</evidence>
<evidence type="ECO:0000256" key="6">
    <source>
        <dbReference type="PIRNR" id="PIRNR026583"/>
    </source>
</evidence>
<dbReference type="PIRSF" id="PIRSF026583">
    <property type="entry name" value="YybT"/>
    <property type="match status" value="1"/>
</dbReference>
<keyword evidence="2 6" id="KW-1003">Cell membrane</keyword>
<feature type="transmembrane region" description="Helical" evidence="7">
    <location>
        <begin position="45"/>
        <end position="61"/>
    </location>
</feature>
<evidence type="ECO:0000256" key="5">
    <source>
        <dbReference type="ARBA" id="ARBA00023136"/>
    </source>
</evidence>
<dbReference type="PANTHER" id="PTHR47618:SF2">
    <property type="entry name" value="CYCLIC-DI-AMP PHOSPHODIESTERASE GDPP"/>
    <property type="match status" value="1"/>
</dbReference>
<keyword evidence="3 7" id="KW-0812">Transmembrane</keyword>
<keyword evidence="5 6" id="KW-0472">Membrane</keyword>
<dbReference type="InterPro" id="IPR038763">
    <property type="entry name" value="DHH_sf"/>
</dbReference>
<dbReference type="EMBL" id="QFAY01000004">
    <property type="protein sequence ID" value="MBP2620258.1"/>
    <property type="molecule type" value="Genomic_DNA"/>
</dbReference>
<dbReference type="Pfam" id="PF21370">
    <property type="entry name" value="PAS_GdpP"/>
    <property type="match status" value="1"/>
</dbReference>
<dbReference type="Pfam" id="PF24898">
    <property type="entry name" value="GGDEF_GdpP"/>
    <property type="match status" value="1"/>
</dbReference>
<dbReference type="RefSeq" id="WP_209550803.1">
    <property type="nucleotide sequence ID" value="NZ_QFAY01000004.1"/>
</dbReference>
<keyword evidence="10" id="KW-1185">Reference proteome</keyword>
<dbReference type="InterPro" id="IPR051319">
    <property type="entry name" value="Oligoribo/pAp-PDE_c-di-AMP_PDE"/>
</dbReference>
<evidence type="ECO:0000313" key="9">
    <source>
        <dbReference type="EMBL" id="MBP2620258.1"/>
    </source>
</evidence>
<feature type="domain" description="GGDEF" evidence="8">
    <location>
        <begin position="181"/>
        <end position="309"/>
    </location>
</feature>
<dbReference type="EC" id="3.1.4.-" evidence="6"/>
<comment type="catalytic activity">
    <reaction evidence="6">
        <text>3',3'-c-di-AMP + H2O = 5'-O-phosphonoadenylyl-(3'-&gt;5')-adenosine + H(+)</text>
        <dbReference type="Rhea" id="RHEA:54420"/>
        <dbReference type="ChEBI" id="CHEBI:15377"/>
        <dbReference type="ChEBI" id="CHEBI:15378"/>
        <dbReference type="ChEBI" id="CHEBI:71500"/>
        <dbReference type="ChEBI" id="CHEBI:138171"/>
    </reaction>
</comment>
<sequence length="673" mass="75109">MVKWRNKRSMMKKFRFAPIHLLMAGVISFIILVICLRLFGDSFAMLAALFVVLALLVLFFIQQQRVSELDEIEQIHYVNHQAEGSLASLLDKMPVGVIKISEENGDVEWFNPYAELIFTTEDGDFDADLLQNIMQTAYSDTGHYATVGDKKYSVYLDQASGVFYFFDASNEYEATVGLVTTRPVIGIISVDNYDDLEDVVSDTDISHINSFVANFVAEFAEQFRMFYRRVGMDRFYLFTDYTVLDQLMENKFSIIDQFRKEAQNRELPLTLSMGFSYGDGNHDEIGKTALLNLNLAEVRGGDQAVVRENDEAKNPVYFGGGTAASVKRTRTRTRAMMTAISDKIKSVDQVFVVGHRNLDMDALGASLGMQLFASNIIDQAYVVYDPAQMAADIERAVHKLESEGADYLLPLQTAASMVTSRSLLIMVDHSKTALTLSKEFFDQFSQTIVVDHHRRDEDFPGNAVIAYIESGASSASELVTELIQFQNSKKNRLSKMQASILMAGIMLDTKGFSARVTSRTFDVASYLRTRGSDSVVIQDISATNFEEYRAVNELILNGRKILPNVIVAAGPEENTYDTVVISKAADTMLSMSGIEATFVVSRNTKGYVSISARSRSKINVQRIMEKLGGGGHFNLAAAQIEGHSVAEVVQTLNQEIMDQVIKDEVMIDEEKKT</sequence>
<dbReference type="Gene3D" id="3.30.450.20">
    <property type="entry name" value="PAS domain"/>
    <property type="match status" value="1"/>
</dbReference>
<evidence type="ECO:0000256" key="3">
    <source>
        <dbReference type="ARBA" id="ARBA00022692"/>
    </source>
</evidence>
<evidence type="ECO:0000256" key="1">
    <source>
        <dbReference type="ARBA" id="ARBA00004651"/>
    </source>
</evidence>
<gene>
    <name evidence="9" type="ORF">DHL47_02715</name>
</gene>
<accession>A0ABS5AUL1</accession>
<dbReference type="Gene3D" id="3.10.310.30">
    <property type="match status" value="1"/>
</dbReference>
<dbReference type="Gene3D" id="3.90.1640.10">
    <property type="entry name" value="inorganic pyrophosphatase (n-terminal core)"/>
    <property type="match status" value="1"/>
</dbReference>
<comment type="subcellular location">
    <subcellularLocation>
        <location evidence="1">Cell membrane</location>
        <topology evidence="1">Multi-pass membrane protein</topology>
    </subcellularLocation>
</comment>
<dbReference type="InterPro" id="IPR014528">
    <property type="entry name" value="GdpP/PdeA"/>
</dbReference>
<dbReference type="InterPro" id="IPR001667">
    <property type="entry name" value="DDH_dom"/>
</dbReference>
<keyword evidence="6" id="KW-0378">Hydrolase</keyword>